<dbReference type="Proteomes" id="UP000247647">
    <property type="component" value="Unassembled WGS sequence"/>
</dbReference>
<name>A0A318YWQ9_ASPNB</name>
<evidence type="ECO:0000313" key="2">
    <source>
        <dbReference type="Proteomes" id="UP000247647"/>
    </source>
</evidence>
<keyword evidence="2" id="KW-1185">Reference proteome</keyword>
<organism evidence="1 2">
    <name type="scientific">Aspergillus neoniger (strain CBS 115656)</name>
    <dbReference type="NCBI Taxonomy" id="1448310"/>
    <lineage>
        <taxon>Eukaryota</taxon>
        <taxon>Fungi</taxon>
        <taxon>Dikarya</taxon>
        <taxon>Ascomycota</taxon>
        <taxon>Pezizomycotina</taxon>
        <taxon>Eurotiomycetes</taxon>
        <taxon>Eurotiomycetidae</taxon>
        <taxon>Eurotiales</taxon>
        <taxon>Aspergillaceae</taxon>
        <taxon>Aspergillus</taxon>
        <taxon>Aspergillus subgen. Circumdati</taxon>
    </lineage>
</organism>
<dbReference type="AlphaFoldDB" id="A0A318YWQ9"/>
<dbReference type="GeneID" id="37127326"/>
<dbReference type="OrthoDB" id="160645at2759"/>
<accession>A0A318YWQ9</accession>
<gene>
    <name evidence="1" type="ORF">BO87DRAFT_388685</name>
</gene>
<evidence type="ECO:0000313" key="1">
    <source>
        <dbReference type="EMBL" id="PYH32298.1"/>
    </source>
</evidence>
<sequence>MANCDGKITLEILLQQKQRRAPAKIKQDVERDFGHGRGCEKLHSLRYISATTLRRELDLAVLAGICITAQKGAIDVMMLPYDMLDDLAVSAFQFTGILSIGLAPRSRVRVAFTTTRETKVATVLQDKNTPRLRQQYDENLSMEFHETECINIGALQRHNPRD</sequence>
<protein>
    <submittedName>
        <fullName evidence="1">Uncharacterized protein</fullName>
    </submittedName>
</protein>
<dbReference type="EMBL" id="KZ821469">
    <property type="protein sequence ID" value="PYH32298.1"/>
    <property type="molecule type" value="Genomic_DNA"/>
</dbReference>
<dbReference type="RefSeq" id="XP_025477776.1">
    <property type="nucleotide sequence ID" value="XM_025624870.1"/>
</dbReference>
<proteinExistence type="predicted"/>
<reference evidence="1" key="1">
    <citation type="submission" date="2016-12" db="EMBL/GenBank/DDBJ databases">
        <title>The genomes of Aspergillus section Nigri reveals drivers in fungal speciation.</title>
        <authorList>
            <consortium name="DOE Joint Genome Institute"/>
            <person name="Vesth T.C."/>
            <person name="Nybo J."/>
            <person name="Theobald S."/>
            <person name="Brandl J."/>
            <person name="Frisvad J.C."/>
            <person name="Nielsen K.F."/>
            <person name="Lyhne E.K."/>
            <person name="Kogle M.E."/>
            <person name="Kuo A."/>
            <person name="Riley R."/>
            <person name="Clum A."/>
            <person name="Nolan M."/>
            <person name="Lipzen A."/>
            <person name="Salamov A."/>
            <person name="Henrissat B."/>
            <person name="Wiebenga A."/>
            <person name="De Vries R.P."/>
            <person name="Grigoriev I.V."/>
            <person name="Mortensen U.H."/>
            <person name="Andersen M.R."/>
            <person name="Baker S.E."/>
        </authorList>
    </citation>
    <scope>NUCLEOTIDE SEQUENCE [LARGE SCALE GENOMIC DNA]</scope>
    <source>
        <strain evidence="1">CBS 115656</strain>
    </source>
</reference>